<dbReference type="EMBL" id="ATBY01000015">
    <property type="protein sequence ID" value="EPD68471.1"/>
    <property type="molecule type" value="Genomic_DNA"/>
</dbReference>
<dbReference type="Pfam" id="PF13749">
    <property type="entry name" value="HATPase_c_4"/>
    <property type="match status" value="1"/>
</dbReference>
<protein>
    <recommendedName>
        <fullName evidence="1">Schlafen AlbA-2 domain-containing protein</fullName>
    </recommendedName>
</protein>
<proteinExistence type="predicted"/>
<name>S2YVU8_9CORY</name>
<dbReference type="SUPFAM" id="SSF46785">
    <property type="entry name" value="Winged helix' DNA-binding domain"/>
    <property type="match status" value="1"/>
</dbReference>
<dbReference type="InterPro" id="IPR038475">
    <property type="entry name" value="RecG_C_sf"/>
</dbReference>
<dbReference type="InterPro" id="IPR036388">
    <property type="entry name" value="WH-like_DNA-bd_sf"/>
</dbReference>
<gene>
    <name evidence="2" type="ORF">HMPREF1219_01652</name>
</gene>
<reference evidence="2 3" key="1">
    <citation type="submission" date="2013-05" db="EMBL/GenBank/DDBJ databases">
        <title>The Genome Sequence of Corynebacterium pyruviciproducens 1773O (ATCC BAA-1742).</title>
        <authorList>
            <consortium name="The Broad Institute Genomics Platform"/>
            <person name="Earl A."/>
            <person name="Ward D."/>
            <person name="Feldgarden M."/>
            <person name="Gevers D."/>
            <person name="Tong J."/>
            <person name="Walker B."/>
            <person name="Young S."/>
            <person name="Zeng Q."/>
            <person name="Gargeya S."/>
            <person name="Fitzgerald M."/>
            <person name="Haas B."/>
            <person name="Abouelleil A."/>
            <person name="Allen A.W."/>
            <person name="Alvarado L."/>
            <person name="Arachchi H.M."/>
            <person name="Berlin A.M."/>
            <person name="Chapman S.B."/>
            <person name="Gainer-Dewar J."/>
            <person name="Goldberg J."/>
            <person name="Griggs A."/>
            <person name="Gujja S."/>
            <person name="Hansen M."/>
            <person name="Howarth C."/>
            <person name="Imamovic A."/>
            <person name="Ireland A."/>
            <person name="Larimer J."/>
            <person name="McCowan C."/>
            <person name="Murphy C."/>
            <person name="Pearson M."/>
            <person name="Poon T.W."/>
            <person name="Priest M."/>
            <person name="Roberts A."/>
            <person name="Saif S."/>
            <person name="Shea T."/>
            <person name="Sisk P."/>
            <person name="Sykes S."/>
            <person name="Wortman J."/>
            <person name="Nusbaum C."/>
            <person name="Birren B."/>
        </authorList>
    </citation>
    <scope>NUCLEOTIDE SEQUENCE [LARGE SCALE GENOMIC DNA]</scope>
    <source>
        <strain evidence="2 3">ATCC BAA-1742</strain>
    </source>
</reference>
<dbReference type="InterPro" id="IPR036390">
    <property type="entry name" value="WH_DNA-bd_sf"/>
</dbReference>
<dbReference type="HOGENOM" id="CLU_024970_6_0_11"/>
<evidence type="ECO:0000313" key="2">
    <source>
        <dbReference type="EMBL" id="EPD68471.1"/>
    </source>
</evidence>
<evidence type="ECO:0000313" key="3">
    <source>
        <dbReference type="Proteomes" id="UP000014408"/>
    </source>
</evidence>
<dbReference type="Gene3D" id="3.30.950.30">
    <property type="entry name" value="Schlafen, AAA domain"/>
    <property type="match status" value="1"/>
</dbReference>
<dbReference type="STRING" id="1125779.HMPREF1219_01652"/>
<dbReference type="RefSeq" id="WP_016458397.1">
    <property type="nucleotide sequence ID" value="NZ_KE150447.1"/>
</dbReference>
<dbReference type="PANTHER" id="PTHR30595">
    <property type="entry name" value="GLPR-RELATED TRANSCRIPTIONAL REPRESSOR"/>
    <property type="match status" value="1"/>
</dbReference>
<dbReference type="CDD" id="cd00090">
    <property type="entry name" value="HTH_ARSR"/>
    <property type="match status" value="1"/>
</dbReference>
<dbReference type="Gene3D" id="3.30.565.60">
    <property type="match status" value="1"/>
</dbReference>
<keyword evidence="3" id="KW-1185">Reference proteome</keyword>
<dbReference type="PATRIC" id="fig|1125779.3.peg.1613"/>
<organism evidence="2 3">
    <name type="scientific">Corynebacterium pyruviciproducens ATCC BAA-1742</name>
    <dbReference type="NCBI Taxonomy" id="1125779"/>
    <lineage>
        <taxon>Bacteria</taxon>
        <taxon>Bacillati</taxon>
        <taxon>Actinomycetota</taxon>
        <taxon>Actinomycetes</taxon>
        <taxon>Mycobacteriales</taxon>
        <taxon>Corynebacteriaceae</taxon>
        <taxon>Corynebacterium</taxon>
    </lineage>
</organism>
<dbReference type="InterPro" id="IPR038461">
    <property type="entry name" value="Schlafen_AlbA_2_dom_sf"/>
</dbReference>
<dbReference type="Proteomes" id="UP000014408">
    <property type="component" value="Unassembled WGS sequence"/>
</dbReference>
<dbReference type="eggNOG" id="COG2865">
    <property type="taxonomic scope" value="Bacteria"/>
</dbReference>
<feature type="domain" description="Schlafen AlbA-2" evidence="1">
    <location>
        <begin position="20"/>
        <end position="139"/>
    </location>
</feature>
<dbReference type="PANTHER" id="PTHR30595:SF6">
    <property type="entry name" value="SCHLAFEN ALBA-2 DOMAIN-CONTAINING PROTEIN"/>
    <property type="match status" value="1"/>
</dbReference>
<comment type="caution">
    <text evidence="2">The sequence shown here is derived from an EMBL/GenBank/DDBJ whole genome shotgun (WGS) entry which is preliminary data.</text>
</comment>
<evidence type="ECO:0000259" key="1">
    <source>
        <dbReference type="Pfam" id="PF04326"/>
    </source>
</evidence>
<accession>S2YVU8</accession>
<sequence>MDQRELDALVKSLRQIGTDTSSVEVKAAARGFPKKLVRDISSFANTDGGTVILGLDEENGFASSPHFDARSIADALATVCREQLVPSVTPQIDILTCEDAPVVVGTIAPLDPRLRPCYVAAQGKYRGSFIRAHDGARKLKPYEIDRLEENRTQPLWDSEIVPRAGLVDLDPEIIQGILQRERLIHERIFKSKSDEDALLSLNVLARDDRGVPRPTIAGLLCAGAFPQQFFPRLSVTFSNYVGDSKAANDTGQRFIDNQSFVGPIPLLVFDAVTAVQRNMRVGGMIEGVYRKDLPDYPPIAVREAITNALMHRDYSPQARGAQVQVNMYPDRLEIFNPGGLYGIVTEDNLGQAGISSTRNQYLSRILEVCEYPAGGFVAENRGSGYQEILSQLEAQMLPPPIPEDSLTGFRLTFKIRQPTAPEKQAANAQSSRQRIIDYASKHATSSSRELAAAAGITLSGARRILKDLVEEGELERTRPLRSPKQRYRLVR</sequence>
<dbReference type="Gene3D" id="1.10.10.10">
    <property type="entry name" value="Winged helix-like DNA-binding domain superfamily/Winged helix DNA-binding domain"/>
    <property type="match status" value="1"/>
</dbReference>
<dbReference type="InterPro" id="IPR007421">
    <property type="entry name" value="Schlafen_AlbA_2_dom"/>
</dbReference>
<dbReference type="InterPro" id="IPR011991">
    <property type="entry name" value="ArsR-like_HTH"/>
</dbReference>
<dbReference type="Pfam" id="PF04326">
    <property type="entry name" value="SLFN_AlbA_2"/>
    <property type="match status" value="1"/>
</dbReference>
<dbReference type="AlphaFoldDB" id="S2YVU8"/>
<dbReference type="Pfam" id="PF13412">
    <property type="entry name" value="HTH_24"/>
    <property type="match status" value="1"/>
</dbReference>